<feature type="domain" description="MARVEL" evidence="7">
    <location>
        <begin position="34"/>
        <end position="164"/>
    </location>
</feature>
<evidence type="ECO:0000256" key="6">
    <source>
        <dbReference type="SAM" id="Phobius"/>
    </source>
</evidence>
<organism evidence="8 9">
    <name type="scientific">Bemisia tabaci</name>
    <name type="common">Sweetpotato whitefly</name>
    <name type="synonym">Aleurodes tabaci</name>
    <dbReference type="NCBI Taxonomy" id="7038"/>
    <lineage>
        <taxon>Eukaryota</taxon>
        <taxon>Metazoa</taxon>
        <taxon>Ecdysozoa</taxon>
        <taxon>Arthropoda</taxon>
        <taxon>Hexapoda</taxon>
        <taxon>Insecta</taxon>
        <taxon>Pterygota</taxon>
        <taxon>Neoptera</taxon>
        <taxon>Paraneoptera</taxon>
        <taxon>Hemiptera</taxon>
        <taxon>Sternorrhyncha</taxon>
        <taxon>Aleyrodoidea</taxon>
        <taxon>Aleyrodidae</taxon>
        <taxon>Aleyrodinae</taxon>
        <taxon>Bemisia</taxon>
    </lineage>
</organism>
<dbReference type="GO" id="GO:0016020">
    <property type="term" value="C:membrane"/>
    <property type="evidence" value="ECO:0007669"/>
    <property type="project" value="UniProtKB-SubCell"/>
</dbReference>
<evidence type="ECO:0000256" key="1">
    <source>
        <dbReference type="ARBA" id="ARBA00004141"/>
    </source>
</evidence>
<feature type="transmembrane region" description="Helical" evidence="6">
    <location>
        <begin position="141"/>
        <end position="160"/>
    </location>
</feature>
<comment type="subcellular location">
    <subcellularLocation>
        <location evidence="1">Membrane</location>
        <topology evidence="1">Multi-pass membrane protein</topology>
    </subcellularLocation>
</comment>
<dbReference type="AlphaFoldDB" id="A0A9P0AFR3"/>
<feature type="transmembrane region" description="Helical" evidence="6">
    <location>
        <begin position="66"/>
        <end position="88"/>
    </location>
</feature>
<dbReference type="InterPro" id="IPR008253">
    <property type="entry name" value="Marvel"/>
</dbReference>
<dbReference type="OrthoDB" id="6258237at2759"/>
<evidence type="ECO:0000313" key="9">
    <source>
        <dbReference type="Proteomes" id="UP001152759"/>
    </source>
</evidence>
<reference evidence="8" key="1">
    <citation type="submission" date="2021-12" db="EMBL/GenBank/DDBJ databases">
        <authorList>
            <person name="King R."/>
        </authorList>
    </citation>
    <scope>NUCLEOTIDE SEQUENCE</scope>
</reference>
<keyword evidence="9" id="KW-1185">Reference proteome</keyword>
<sequence>MMTETTIPVTVENGHRKPGDRDGLLAWVKFNVDYLKTIPGILKLVQVILGVVAMAFASPARITGTHWFLFIVVISFIATVIWIFIYILSIREALTFPINWLVTELLNTAILAVLYLVASVLQLSVWSPPYHPQYRDPNITAGIFGLFNTVAYCAGAYFLFAEWKGTRVSAQ</sequence>
<accession>A0A9P0AFR3</accession>
<dbReference type="Pfam" id="PF01284">
    <property type="entry name" value="MARVEL"/>
    <property type="match status" value="1"/>
</dbReference>
<dbReference type="InterPro" id="IPR050578">
    <property type="entry name" value="MARVEL-CKLF_proteins"/>
</dbReference>
<name>A0A9P0AFR3_BEMTA</name>
<proteinExistence type="predicted"/>
<keyword evidence="4 5" id="KW-0472">Membrane</keyword>
<evidence type="ECO:0000256" key="3">
    <source>
        <dbReference type="ARBA" id="ARBA00022989"/>
    </source>
</evidence>
<protein>
    <recommendedName>
        <fullName evidence="7">MARVEL domain-containing protein</fullName>
    </recommendedName>
</protein>
<feature type="transmembrane region" description="Helical" evidence="6">
    <location>
        <begin position="41"/>
        <end position="60"/>
    </location>
</feature>
<evidence type="ECO:0000313" key="8">
    <source>
        <dbReference type="EMBL" id="CAH0390629.1"/>
    </source>
</evidence>
<dbReference type="PROSITE" id="PS51225">
    <property type="entry name" value="MARVEL"/>
    <property type="match status" value="1"/>
</dbReference>
<feature type="transmembrane region" description="Helical" evidence="6">
    <location>
        <begin position="100"/>
        <end position="121"/>
    </location>
</feature>
<evidence type="ECO:0000256" key="4">
    <source>
        <dbReference type="ARBA" id="ARBA00023136"/>
    </source>
</evidence>
<gene>
    <name evidence="8" type="ORF">BEMITA_LOCUS9333</name>
</gene>
<evidence type="ECO:0000256" key="2">
    <source>
        <dbReference type="ARBA" id="ARBA00022692"/>
    </source>
</evidence>
<evidence type="ECO:0000259" key="7">
    <source>
        <dbReference type="PROSITE" id="PS51225"/>
    </source>
</evidence>
<dbReference type="PANTHER" id="PTHR22776:SF97">
    <property type="entry name" value="RE01453P"/>
    <property type="match status" value="1"/>
</dbReference>
<dbReference type="Proteomes" id="UP001152759">
    <property type="component" value="Chromosome 5"/>
</dbReference>
<dbReference type="EMBL" id="OU963866">
    <property type="protein sequence ID" value="CAH0390629.1"/>
    <property type="molecule type" value="Genomic_DNA"/>
</dbReference>
<evidence type="ECO:0000256" key="5">
    <source>
        <dbReference type="PROSITE-ProRule" id="PRU00581"/>
    </source>
</evidence>
<keyword evidence="3 6" id="KW-1133">Transmembrane helix</keyword>
<keyword evidence="2 5" id="KW-0812">Transmembrane</keyword>
<dbReference type="KEGG" id="btab:109040839"/>
<dbReference type="PANTHER" id="PTHR22776">
    <property type="entry name" value="MARVEL-CONTAINING POTENTIAL LIPID RAFT-ASSOCIATED PROTEIN"/>
    <property type="match status" value="1"/>
</dbReference>